<dbReference type="RefSeq" id="WP_060800592.1">
    <property type="nucleotide sequence ID" value="NZ_KQ957105.1"/>
</dbReference>
<dbReference type="AlphaFoldDB" id="A0A133PKA0"/>
<sequence length="275" mass="32368">MGKLIFESSYGTVKKRTWSSLRNNQWQDFALVLMEMDQELKAKGVKVDRGKVGMETDTELSDVSILVSELMTKTLVLEEETDMQVAIFVSAINFFEMLIYFLPWYDKINPTFINLCRVLDVSYRYMEEQVARVGRNLNLDTAIEMLPYFEERLGIKTIPDISYKQRRRQIQAVLNLMHKQTDEEAIKQLCSAFSNNNAGVEVLKTENPYVFEIRFVANGLPNNLEEFERMLRINMPADLDWKFTYTQKTWEEVSGRVRWRDLEPISWSKFNEYKG</sequence>
<accession>A0A133PKA0</accession>
<protein>
    <recommendedName>
        <fullName evidence="3">DUF2313 domain-containing protein</fullName>
    </recommendedName>
</protein>
<dbReference type="Pfam" id="PF10076">
    <property type="entry name" value="Phage_Mu_Gp48"/>
    <property type="match status" value="1"/>
</dbReference>
<evidence type="ECO:0008006" key="3">
    <source>
        <dbReference type="Google" id="ProtNLM"/>
    </source>
</evidence>
<organism evidence="1">
    <name type="scientific">Peptoniphilus harei</name>
    <dbReference type="NCBI Taxonomy" id="54005"/>
    <lineage>
        <taxon>Bacteria</taxon>
        <taxon>Bacillati</taxon>
        <taxon>Bacillota</taxon>
        <taxon>Tissierellia</taxon>
        <taxon>Tissierellales</taxon>
        <taxon>Peptoniphilaceae</taxon>
        <taxon>Peptoniphilus</taxon>
    </lineage>
</organism>
<dbReference type="Proteomes" id="UP000070174">
    <property type="component" value="Unassembled WGS sequence"/>
</dbReference>
<evidence type="ECO:0000313" key="2">
    <source>
        <dbReference type="Proteomes" id="UP000070174"/>
    </source>
</evidence>
<gene>
    <name evidence="1" type="ORF">HMPREF3229_01603</name>
</gene>
<proteinExistence type="predicted"/>
<evidence type="ECO:0000313" key="1">
    <source>
        <dbReference type="EMBL" id="KXA28971.1"/>
    </source>
</evidence>
<dbReference type="EMBL" id="LRQE01000039">
    <property type="protein sequence ID" value="KXA28971.1"/>
    <property type="molecule type" value="Genomic_DNA"/>
</dbReference>
<name>A0A133PKA0_9FIRM</name>
<comment type="caution">
    <text evidence="1">The sequence shown here is derived from an EMBL/GenBank/DDBJ whole genome shotgun (WGS) entry which is preliminary data.</text>
</comment>
<dbReference type="PATRIC" id="fig|54005.3.peg.1565"/>
<dbReference type="InterPro" id="IPR018755">
    <property type="entry name" value="Phage_Mu_Gp48"/>
</dbReference>
<reference evidence="1 2" key="1">
    <citation type="submission" date="2016-01" db="EMBL/GenBank/DDBJ databases">
        <authorList>
            <person name="Oliw E.H."/>
        </authorList>
    </citation>
    <scope>NUCLEOTIDE SEQUENCE [LARGE SCALE GENOMIC DNA]</scope>
    <source>
        <strain evidence="1 2">CMW7756A</strain>
    </source>
</reference>